<dbReference type="Gene3D" id="3.30.160.660">
    <property type="match status" value="1"/>
</dbReference>
<dbReference type="Gene3D" id="3.30.40.250">
    <property type="match status" value="1"/>
</dbReference>
<accession>A0A1F6EH06</accession>
<feature type="domain" description="YcaO" evidence="1">
    <location>
        <begin position="20"/>
        <end position="396"/>
    </location>
</feature>
<evidence type="ECO:0000313" key="2">
    <source>
        <dbReference type="EMBL" id="OGG72938.1"/>
    </source>
</evidence>
<proteinExistence type="predicted"/>
<dbReference type="Pfam" id="PF02624">
    <property type="entry name" value="YcaO"/>
    <property type="match status" value="1"/>
</dbReference>
<dbReference type="InterPro" id="IPR003776">
    <property type="entry name" value="YcaO-like_dom"/>
</dbReference>
<gene>
    <name evidence="2" type="ORF">A3A38_04230</name>
</gene>
<comment type="caution">
    <text evidence="2">The sequence shown here is derived from an EMBL/GenBank/DDBJ whole genome shotgun (WGS) entry which is preliminary data.</text>
</comment>
<dbReference type="EMBL" id="MFLY01000022">
    <property type="protein sequence ID" value="OGG72938.1"/>
    <property type="molecule type" value="Genomic_DNA"/>
</dbReference>
<evidence type="ECO:0000313" key="3">
    <source>
        <dbReference type="Proteomes" id="UP000177306"/>
    </source>
</evidence>
<name>A0A1F6EH06_9BACT</name>
<dbReference type="Proteomes" id="UP000177306">
    <property type="component" value="Unassembled WGS sequence"/>
</dbReference>
<evidence type="ECO:0000259" key="1">
    <source>
        <dbReference type="PROSITE" id="PS51664"/>
    </source>
</evidence>
<reference evidence="2 3" key="1">
    <citation type="journal article" date="2016" name="Nat. Commun.">
        <title>Thousands of microbial genomes shed light on interconnected biogeochemical processes in an aquifer system.</title>
        <authorList>
            <person name="Anantharaman K."/>
            <person name="Brown C.T."/>
            <person name="Hug L.A."/>
            <person name="Sharon I."/>
            <person name="Castelle C.J."/>
            <person name="Probst A.J."/>
            <person name="Thomas B.C."/>
            <person name="Singh A."/>
            <person name="Wilkins M.J."/>
            <person name="Karaoz U."/>
            <person name="Brodie E.L."/>
            <person name="Williams K.H."/>
            <person name="Hubbard S.S."/>
            <person name="Banfield J.F."/>
        </authorList>
    </citation>
    <scope>NUCLEOTIDE SEQUENCE [LARGE SCALE GENOMIC DNA]</scope>
</reference>
<dbReference type="PANTHER" id="PTHR37809:SF1">
    <property type="entry name" value="RIBOSOMAL PROTEIN S12 METHYLTHIOTRANSFERASE ACCESSORY FACTOR YCAO"/>
    <property type="match status" value="1"/>
</dbReference>
<organism evidence="2 3">
    <name type="scientific">Candidatus Kaiserbacteria bacterium RIFCSPLOWO2_01_FULL_53_17</name>
    <dbReference type="NCBI Taxonomy" id="1798511"/>
    <lineage>
        <taxon>Bacteria</taxon>
        <taxon>Candidatus Kaiseribacteriota</taxon>
    </lineage>
</organism>
<dbReference type="Gene3D" id="3.30.1330.230">
    <property type="match status" value="1"/>
</dbReference>
<sequence length="396" mass="45385">MIKIPTNYAKTLPWRNFLGGADFISKADALMRAFAEAVERYVYLIYRQNDLVFGKYSELENKAISPRDFLLQRHGNRLLEANLEIEQATFGWANVEYYPGGTAILIPAQLVFWNYHRLPAEPRLRESNTNGAAVHKTENLAIQSAILELIERDAFMNAWFANLSPEHIELDSLPTTLRCKAAIDTLARSSLQLILLLIPTDFKVPVVCAVIIDSKDPGPGVCFSAASGLNLDETIEKAIREVLTVYTVERHRKTAKAKIASFDLLDNLSKSDLEFLSFAGRMELFWSKKTPPWLTSFLGGVRRSYIEVEKKFTQLEIRDVTSRFKDFQYQIFVHRAKTEFLRSSGLHAVKAIVPELQPLYLDEKRRGYNTRRLQEYCEHLKIQIPESVNLYPHPFP</sequence>
<dbReference type="PANTHER" id="PTHR37809">
    <property type="entry name" value="RIBOSOMAL PROTEIN S12 METHYLTHIOTRANSFERASE ACCESSORY FACTOR YCAO"/>
    <property type="match status" value="1"/>
</dbReference>
<dbReference type="PROSITE" id="PS51664">
    <property type="entry name" value="YCAO"/>
    <property type="match status" value="1"/>
</dbReference>
<dbReference type="AlphaFoldDB" id="A0A1F6EH06"/>
<protein>
    <recommendedName>
        <fullName evidence="1">YcaO domain-containing protein</fullName>
    </recommendedName>
</protein>